<proteinExistence type="predicted"/>
<evidence type="ECO:0000256" key="1">
    <source>
        <dbReference type="SAM" id="SignalP"/>
    </source>
</evidence>
<dbReference type="EMBL" id="JADILV010000021">
    <property type="protein sequence ID" value="MBO8483119.1"/>
    <property type="molecule type" value="Genomic_DNA"/>
</dbReference>
<dbReference type="AlphaFoldDB" id="A0A940DQH5"/>
<dbReference type="Proteomes" id="UP000725002">
    <property type="component" value="Unassembled WGS sequence"/>
</dbReference>
<reference evidence="2" key="2">
    <citation type="journal article" date="2021" name="PeerJ">
        <title>Extensive microbial diversity within the chicken gut microbiome revealed by metagenomics and culture.</title>
        <authorList>
            <person name="Gilroy R."/>
            <person name="Ravi A."/>
            <person name="Getino M."/>
            <person name="Pursley I."/>
            <person name="Horton D.L."/>
            <person name="Alikhan N.F."/>
            <person name="Baker D."/>
            <person name="Gharbi K."/>
            <person name="Hall N."/>
            <person name="Watson M."/>
            <person name="Adriaenssens E.M."/>
            <person name="Foster-Nyarko E."/>
            <person name="Jarju S."/>
            <person name="Secka A."/>
            <person name="Antonio M."/>
            <person name="Oren A."/>
            <person name="Chaudhuri R.R."/>
            <person name="La Ragione R."/>
            <person name="Hildebrand F."/>
            <person name="Pallen M.J."/>
        </authorList>
    </citation>
    <scope>NUCLEOTIDE SEQUENCE</scope>
    <source>
        <strain evidence="2">G3-8215</strain>
    </source>
</reference>
<accession>A0A940DQH5</accession>
<evidence type="ECO:0000313" key="2">
    <source>
        <dbReference type="EMBL" id="MBO8483119.1"/>
    </source>
</evidence>
<evidence type="ECO:0000313" key="3">
    <source>
        <dbReference type="Proteomes" id="UP000725002"/>
    </source>
</evidence>
<protein>
    <submittedName>
        <fullName evidence="2">Uncharacterized protein</fullName>
    </submittedName>
</protein>
<keyword evidence="1" id="KW-0732">Signal</keyword>
<gene>
    <name evidence="2" type="ORF">IAB75_03250</name>
</gene>
<organism evidence="2 3">
    <name type="scientific">Candidatus Cryptobacteroides avicola</name>
    <dbReference type="NCBI Taxonomy" id="2840757"/>
    <lineage>
        <taxon>Bacteria</taxon>
        <taxon>Pseudomonadati</taxon>
        <taxon>Bacteroidota</taxon>
        <taxon>Bacteroidia</taxon>
        <taxon>Bacteroidales</taxon>
        <taxon>Candidatus Cryptobacteroides</taxon>
    </lineage>
</organism>
<reference evidence="2" key="1">
    <citation type="submission" date="2020-10" db="EMBL/GenBank/DDBJ databases">
        <authorList>
            <person name="Gilroy R."/>
        </authorList>
    </citation>
    <scope>NUCLEOTIDE SEQUENCE</scope>
    <source>
        <strain evidence="2">G3-8215</strain>
    </source>
</reference>
<sequence>MKKYIIPILLAAAAMLTVQCAKEELTDGTPAVPEETVTITLQGDVTGTKTILDPETGAVYWEEGDIVWINGKNYEVIPDPDDPSKATVTDVTKADTYLAVFSTYYQPVVNVDEENCIISISPNQYYSEERNSFGRYDNTTVAYSEDTQLSFKNLMGIIRVGITGTGGLQSASLWSNDGAGLGGYLTVPTADIISGELGNYSDFSTISYSCITVRASDADSIGLDSSEPAYLYFVVPARTYSSGFSVIMEDEDGNVCIQSTDKSITVNRSEIVPMTTFGFTPGAVEITVAADEAGASATSVPYTITAAPGAPVVSKAVTLNLWNAYLESNPDITPDIIATYLLDMFHGDSIMSLDAAGNYSGTLTTAYNSNGYASDLTASTGYVILAGYSNGSSTIGNACWTMATTAAAEGEGPALDVQFAQTDTPYNTIQAVITTNGAADIKCYALLSEIYDQYIASGMDDRSIVINNAVSVSEEDLAAANSSGLGWLWQGLNSGTAYKVMVMAVGEGGAETIKVLDYTTDAYLPADGQWQTVSTDGYMACGLLYAFSVGDFALSGLTIEKYGDYDIFRIKNPLDIIAESNPDLFTVTDGYLTIDARGGYVRLEQTENYVGLIYTEMFPDDQNGISYCSLPDYGFEGSYGYYDETSGIIDLGDVGMILSDYDSSIYLTGPTRIYLHNPETGAAASTKSAVNLKTPETGKLHHPGPGHGICGKIGTGFSTTGCALRSK</sequence>
<name>A0A940DQH5_9BACT</name>
<feature type="signal peptide" evidence="1">
    <location>
        <begin position="1"/>
        <end position="21"/>
    </location>
</feature>
<feature type="chain" id="PRO_5037980599" evidence="1">
    <location>
        <begin position="22"/>
        <end position="727"/>
    </location>
</feature>
<comment type="caution">
    <text evidence="2">The sequence shown here is derived from an EMBL/GenBank/DDBJ whole genome shotgun (WGS) entry which is preliminary data.</text>
</comment>